<gene>
    <name evidence="2" type="ORF">POPTR_006G203800</name>
</gene>
<evidence type="ECO:0000313" key="3">
    <source>
        <dbReference type="Proteomes" id="UP000006729"/>
    </source>
</evidence>
<evidence type="ECO:0000256" key="1">
    <source>
        <dbReference type="SAM" id="MobiDB-lite"/>
    </source>
</evidence>
<proteinExistence type="predicted"/>
<dbReference type="PANTHER" id="PTHR33356:SF34">
    <property type="match status" value="1"/>
</dbReference>
<evidence type="ECO:0000313" key="2">
    <source>
        <dbReference type="EMBL" id="RQO92010.1"/>
    </source>
</evidence>
<organism evidence="2 3">
    <name type="scientific">Populus trichocarpa</name>
    <name type="common">Western balsam poplar</name>
    <name type="synonym">Populus balsamifera subsp. trichocarpa</name>
    <dbReference type="NCBI Taxonomy" id="3694"/>
    <lineage>
        <taxon>Eukaryota</taxon>
        <taxon>Viridiplantae</taxon>
        <taxon>Streptophyta</taxon>
        <taxon>Embryophyta</taxon>
        <taxon>Tracheophyta</taxon>
        <taxon>Spermatophyta</taxon>
        <taxon>Magnoliopsida</taxon>
        <taxon>eudicotyledons</taxon>
        <taxon>Gunneridae</taxon>
        <taxon>Pentapetalae</taxon>
        <taxon>rosids</taxon>
        <taxon>fabids</taxon>
        <taxon>Malpighiales</taxon>
        <taxon>Salicaceae</taxon>
        <taxon>Saliceae</taxon>
        <taxon>Populus</taxon>
    </lineage>
</organism>
<dbReference type="AlphaFoldDB" id="A0A3N7FAY1"/>
<name>A0A3N7FAY1_POPTR</name>
<keyword evidence="3" id="KW-1185">Reference proteome</keyword>
<dbReference type="PANTHER" id="PTHR33356">
    <property type="entry name" value="TIP41-LIKE PROTEIN"/>
    <property type="match status" value="1"/>
</dbReference>
<accession>A0A3N7FAY1</accession>
<reference evidence="2 3" key="1">
    <citation type="journal article" date="2006" name="Science">
        <title>The genome of black cottonwood, Populus trichocarpa (Torr. &amp; Gray).</title>
        <authorList>
            <person name="Tuskan G.A."/>
            <person name="Difazio S."/>
            <person name="Jansson S."/>
            <person name="Bohlmann J."/>
            <person name="Grigoriev I."/>
            <person name="Hellsten U."/>
            <person name="Putnam N."/>
            <person name="Ralph S."/>
            <person name="Rombauts S."/>
            <person name="Salamov A."/>
            <person name="Schein J."/>
            <person name="Sterck L."/>
            <person name="Aerts A."/>
            <person name="Bhalerao R.R."/>
            <person name="Bhalerao R.P."/>
            <person name="Blaudez D."/>
            <person name="Boerjan W."/>
            <person name="Brun A."/>
            <person name="Brunner A."/>
            <person name="Busov V."/>
            <person name="Campbell M."/>
            <person name="Carlson J."/>
            <person name="Chalot M."/>
            <person name="Chapman J."/>
            <person name="Chen G.L."/>
            <person name="Cooper D."/>
            <person name="Coutinho P.M."/>
            <person name="Couturier J."/>
            <person name="Covert S."/>
            <person name="Cronk Q."/>
            <person name="Cunningham R."/>
            <person name="Davis J."/>
            <person name="Degroeve S."/>
            <person name="Dejardin A."/>
            <person name="Depamphilis C."/>
            <person name="Detter J."/>
            <person name="Dirks B."/>
            <person name="Dubchak I."/>
            <person name="Duplessis S."/>
            <person name="Ehlting J."/>
            <person name="Ellis B."/>
            <person name="Gendler K."/>
            <person name="Goodstein D."/>
            <person name="Gribskov M."/>
            <person name="Grimwood J."/>
            <person name="Groover A."/>
            <person name="Gunter L."/>
            <person name="Hamberger B."/>
            <person name="Heinze B."/>
            <person name="Helariutta Y."/>
            <person name="Henrissat B."/>
            <person name="Holligan D."/>
            <person name="Holt R."/>
            <person name="Huang W."/>
            <person name="Islam-Faridi N."/>
            <person name="Jones S."/>
            <person name="Jones-Rhoades M."/>
            <person name="Jorgensen R."/>
            <person name="Joshi C."/>
            <person name="Kangasjarvi J."/>
            <person name="Karlsson J."/>
            <person name="Kelleher C."/>
            <person name="Kirkpatrick R."/>
            <person name="Kirst M."/>
            <person name="Kohler A."/>
            <person name="Kalluri U."/>
            <person name="Larimer F."/>
            <person name="Leebens-Mack J."/>
            <person name="Leple J.C."/>
            <person name="Locascio P."/>
            <person name="Lou Y."/>
            <person name="Lucas S."/>
            <person name="Martin F."/>
            <person name="Montanini B."/>
            <person name="Napoli C."/>
            <person name="Nelson D.R."/>
            <person name="Nelson C."/>
            <person name="Nieminen K."/>
            <person name="Nilsson O."/>
            <person name="Pereda V."/>
            <person name="Peter G."/>
            <person name="Philippe R."/>
            <person name="Pilate G."/>
            <person name="Poliakov A."/>
            <person name="Razumovskaya J."/>
            <person name="Richardson P."/>
            <person name="Rinaldi C."/>
            <person name="Ritland K."/>
            <person name="Rouze P."/>
            <person name="Ryaboy D."/>
            <person name="Schmutz J."/>
            <person name="Schrader J."/>
            <person name="Segerman B."/>
            <person name="Shin H."/>
            <person name="Siddiqui A."/>
            <person name="Sterky F."/>
            <person name="Terry A."/>
            <person name="Tsai C.J."/>
            <person name="Uberbacher E."/>
            <person name="Unneberg P."/>
            <person name="Vahala J."/>
            <person name="Wall K."/>
            <person name="Wessler S."/>
            <person name="Yang G."/>
            <person name="Yin T."/>
            <person name="Douglas C."/>
            <person name="Marra M."/>
            <person name="Sandberg G."/>
            <person name="Van de Peer Y."/>
            <person name="Rokhsar D."/>
        </authorList>
    </citation>
    <scope>NUCLEOTIDE SEQUENCE [LARGE SCALE GENOMIC DNA]</scope>
    <source>
        <strain evidence="3">cv. Nisqually</strain>
    </source>
</reference>
<protein>
    <submittedName>
        <fullName evidence="2">Uncharacterized protein</fullName>
    </submittedName>
</protein>
<dbReference type="Proteomes" id="UP000006729">
    <property type="component" value="Chromosome 6"/>
</dbReference>
<feature type="region of interest" description="Disordered" evidence="1">
    <location>
        <begin position="167"/>
        <end position="200"/>
    </location>
</feature>
<sequence length="222" mass="25434">MDPNVHVTSRNQNRTPPPPVFSLYKTTRVLRKIIPIAIRFSSFYLMDQQHLDDDEAKHWLPSHMFLSEAIPSRYTANSHYLSSNMDHHLPALLHRPSAPEATPCSQVDDFYLETRARVLQRQQNRLLQNQIYPSQANVIGLGGGYMKESGGTGVFHPRIVNPTTRTSTNVLKKKQAAAGPRNRQESPLTQQRNDRKRVGVSKQEDCYYHLSPEMALPQDWAY</sequence>
<dbReference type="EMBL" id="CM009295">
    <property type="protein sequence ID" value="RQO92010.1"/>
    <property type="molecule type" value="Genomic_DNA"/>
</dbReference>